<organism evidence="7 8">
    <name type="scientific">Niabella ginsenosidivorans</name>
    <dbReference type="NCBI Taxonomy" id="1176587"/>
    <lineage>
        <taxon>Bacteria</taxon>
        <taxon>Pseudomonadati</taxon>
        <taxon>Bacteroidota</taxon>
        <taxon>Chitinophagia</taxon>
        <taxon>Chitinophagales</taxon>
        <taxon>Chitinophagaceae</taxon>
        <taxon>Niabella</taxon>
    </lineage>
</organism>
<dbReference type="InterPro" id="IPR007627">
    <property type="entry name" value="RNA_pol_sigma70_r2"/>
</dbReference>
<protein>
    <recommendedName>
        <fullName evidence="9">RNA polymerase sigma-70 factor</fullName>
    </recommendedName>
</protein>
<dbReference type="Pfam" id="PF04542">
    <property type="entry name" value="Sigma70_r2"/>
    <property type="match status" value="1"/>
</dbReference>
<comment type="similarity">
    <text evidence="1">Belongs to the sigma-70 factor family. ECF subfamily.</text>
</comment>
<dbReference type="GO" id="GO:0003677">
    <property type="term" value="F:DNA binding"/>
    <property type="evidence" value="ECO:0007669"/>
    <property type="project" value="InterPro"/>
</dbReference>
<dbReference type="Pfam" id="PF08281">
    <property type="entry name" value="Sigma70_r4_2"/>
    <property type="match status" value="1"/>
</dbReference>
<dbReference type="Proteomes" id="UP000077667">
    <property type="component" value="Chromosome"/>
</dbReference>
<evidence type="ECO:0000256" key="4">
    <source>
        <dbReference type="ARBA" id="ARBA00023163"/>
    </source>
</evidence>
<feature type="domain" description="RNA polymerase sigma-70 region 2" evidence="5">
    <location>
        <begin position="24"/>
        <end position="89"/>
    </location>
</feature>
<evidence type="ECO:0000256" key="3">
    <source>
        <dbReference type="ARBA" id="ARBA00023082"/>
    </source>
</evidence>
<reference evidence="7 8" key="1">
    <citation type="submission" date="2016-05" db="EMBL/GenBank/DDBJ databases">
        <title>Niabella ginsenosidivorans BS26 whole genome sequencing.</title>
        <authorList>
            <person name="Im W.T."/>
            <person name="Siddiqi M.Z."/>
        </authorList>
    </citation>
    <scope>NUCLEOTIDE SEQUENCE [LARGE SCALE GENOMIC DNA]</scope>
    <source>
        <strain evidence="7 8">BS26</strain>
    </source>
</reference>
<feature type="domain" description="RNA polymerase sigma factor 70 region 4 type 2" evidence="6">
    <location>
        <begin position="122"/>
        <end position="173"/>
    </location>
</feature>
<gene>
    <name evidence="7" type="ORF">A8C56_13405</name>
</gene>
<dbReference type="AlphaFoldDB" id="A0A1A9I596"/>
<dbReference type="PANTHER" id="PTHR43133">
    <property type="entry name" value="RNA POLYMERASE ECF-TYPE SIGMA FACTO"/>
    <property type="match status" value="1"/>
</dbReference>
<dbReference type="EMBL" id="CP015772">
    <property type="protein sequence ID" value="ANH81841.1"/>
    <property type="molecule type" value="Genomic_DNA"/>
</dbReference>
<dbReference type="SUPFAM" id="SSF88659">
    <property type="entry name" value="Sigma3 and sigma4 domains of RNA polymerase sigma factors"/>
    <property type="match status" value="1"/>
</dbReference>
<sequence>MHNDELHNGTNSSDDLLEALFNELFREYESKLYAFSVKMLKSDALAKDIIQEVFLKLWTIRNQIPEINNISSFLYRITENKILDYLRAAASDQKKKDALWKRTDPVYSADPRNDLEAKEFHQVIHQAIQHLSPQRRSVYLMSKVDGLQRNQIAALMNVSPHTVKNQLAKAVQQILHYVKKHSG</sequence>
<dbReference type="GO" id="GO:0006352">
    <property type="term" value="P:DNA-templated transcription initiation"/>
    <property type="evidence" value="ECO:0007669"/>
    <property type="project" value="InterPro"/>
</dbReference>
<dbReference type="Gene3D" id="1.10.1740.10">
    <property type="match status" value="1"/>
</dbReference>
<dbReference type="GO" id="GO:0016987">
    <property type="term" value="F:sigma factor activity"/>
    <property type="evidence" value="ECO:0007669"/>
    <property type="project" value="UniProtKB-KW"/>
</dbReference>
<keyword evidence="8" id="KW-1185">Reference proteome</keyword>
<evidence type="ECO:0000313" key="8">
    <source>
        <dbReference type="Proteomes" id="UP000077667"/>
    </source>
</evidence>
<dbReference type="InterPro" id="IPR039425">
    <property type="entry name" value="RNA_pol_sigma-70-like"/>
</dbReference>
<dbReference type="OrthoDB" id="655312at2"/>
<evidence type="ECO:0000259" key="6">
    <source>
        <dbReference type="Pfam" id="PF08281"/>
    </source>
</evidence>
<dbReference type="Gene3D" id="1.10.10.10">
    <property type="entry name" value="Winged helix-like DNA-binding domain superfamily/Winged helix DNA-binding domain"/>
    <property type="match status" value="1"/>
</dbReference>
<dbReference type="InterPro" id="IPR036388">
    <property type="entry name" value="WH-like_DNA-bd_sf"/>
</dbReference>
<evidence type="ECO:0000259" key="5">
    <source>
        <dbReference type="Pfam" id="PF04542"/>
    </source>
</evidence>
<dbReference type="STRING" id="1176587.A8C56_13405"/>
<dbReference type="PANTHER" id="PTHR43133:SF46">
    <property type="entry name" value="RNA POLYMERASE SIGMA-70 FACTOR ECF SUBFAMILY"/>
    <property type="match status" value="1"/>
</dbReference>
<dbReference type="SUPFAM" id="SSF88946">
    <property type="entry name" value="Sigma2 domain of RNA polymerase sigma factors"/>
    <property type="match status" value="1"/>
</dbReference>
<accession>A0A1A9I596</accession>
<keyword evidence="4" id="KW-0804">Transcription</keyword>
<evidence type="ECO:0000256" key="1">
    <source>
        <dbReference type="ARBA" id="ARBA00010641"/>
    </source>
</evidence>
<name>A0A1A9I596_9BACT</name>
<dbReference type="RefSeq" id="WP_067756919.1">
    <property type="nucleotide sequence ID" value="NZ_CP015772.1"/>
</dbReference>
<dbReference type="InterPro" id="IPR014284">
    <property type="entry name" value="RNA_pol_sigma-70_dom"/>
</dbReference>
<keyword evidence="3" id="KW-0731">Sigma factor</keyword>
<dbReference type="InterPro" id="IPR013325">
    <property type="entry name" value="RNA_pol_sigma_r2"/>
</dbReference>
<dbReference type="NCBIfam" id="TIGR02985">
    <property type="entry name" value="Sig70_bacteroi1"/>
    <property type="match status" value="1"/>
</dbReference>
<evidence type="ECO:0008006" key="9">
    <source>
        <dbReference type="Google" id="ProtNLM"/>
    </source>
</evidence>
<dbReference type="NCBIfam" id="TIGR02937">
    <property type="entry name" value="sigma70-ECF"/>
    <property type="match status" value="1"/>
</dbReference>
<proteinExistence type="inferred from homology"/>
<keyword evidence="2" id="KW-0805">Transcription regulation</keyword>
<dbReference type="KEGG" id="nia:A8C56_13405"/>
<evidence type="ECO:0000256" key="2">
    <source>
        <dbReference type="ARBA" id="ARBA00023015"/>
    </source>
</evidence>
<dbReference type="InterPro" id="IPR013324">
    <property type="entry name" value="RNA_pol_sigma_r3/r4-like"/>
</dbReference>
<evidence type="ECO:0000313" key="7">
    <source>
        <dbReference type="EMBL" id="ANH81841.1"/>
    </source>
</evidence>
<dbReference type="InterPro" id="IPR013249">
    <property type="entry name" value="RNA_pol_sigma70_r4_t2"/>
</dbReference>
<dbReference type="InterPro" id="IPR014327">
    <property type="entry name" value="RNA_pol_sigma70_bacteroid"/>
</dbReference>